<dbReference type="InterPro" id="IPR035531">
    <property type="entry name" value="GTPBP1-like"/>
</dbReference>
<dbReference type="InterPro" id="IPR027417">
    <property type="entry name" value="P-loop_NTPase"/>
</dbReference>
<dbReference type="SUPFAM" id="SSF52540">
    <property type="entry name" value="P-loop containing nucleoside triphosphate hydrolases"/>
    <property type="match status" value="1"/>
</dbReference>
<sequence>MDDSRLQELATQMRFRLEEGGGEAFYILGVADSGDVVGISDDELRDTVEVLSRAAELVRARIAYTRVAEVRKGGKIAEVLVRLSRESLPIQVNVAVMGHVNAGKSTLTGALVHGKLDDGNGKLRSLVSRYLHEIMTGRTSSITMRLLGFDESNSVVNWSLRDPTDEAEVMMKSTKVVRLIDLGGHERYLRTTLKGLMGYEINYVCLVVGADDGLSAMGKEHLAVAAILKLPIFVVITKVDKMSKERVEHVMKDIKAVLKVPGINRLSIEVDDEDDVVNALMAIRTARVVPVFRVSNVTGSGLDLLLRFINMLPPKGRTPSGHPLVYIDDVFNVQGTGVVVLGSVVSGTLEQNDVYLLGPNIGGEFREVKVKSIQVNRVFVDRVDAGQIATFAIQGVRRDELRKGMVITDGRPVGKRRFKAKIYILHHPTTIKRGYVATLHAYTVRQAVRFMDMSKEFLRSGDSDLVTLEFLYRPEYLEKGQVFVFREGRTRGVGVVES</sequence>
<dbReference type="Gene3D" id="3.40.50.300">
    <property type="entry name" value="P-loop containing nucleotide triphosphate hydrolases"/>
    <property type="match status" value="1"/>
</dbReference>
<dbReference type="InterPro" id="IPR004160">
    <property type="entry name" value="Transl_elong_EFTu/EF1A_C"/>
</dbReference>
<dbReference type="InterPro" id="IPR009001">
    <property type="entry name" value="Transl_elong_EF1A/Init_IF2_C"/>
</dbReference>
<evidence type="ECO:0000313" key="7">
    <source>
        <dbReference type="Proteomes" id="UP000616143"/>
    </source>
</evidence>
<accession>A0A830GZG9</accession>
<dbReference type="InterPro" id="IPR004161">
    <property type="entry name" value="EFTu-like_2"/>
</dbReference>
<dbReference type="Pfam" id="PF03144">
    <property type="entry name" value="GTP_EFTU_D2"/>
    <property type="match status" value="1"/>
</dbReference>
<dbReference type="CDD" id="cd04165">
    <property type="entry name" value="GTPBP1_like"/>
    <property type="match status" value="1"/>
</dbReference>
<feature type="domain" description="Tr-type G" evidence="5">
    <location>
        <begin position="89"/>
        <end position="320"/>
    </location>
</feature>
<reference evidence="6" key="2">
    <citation type="submission" date="2020-09" db="EMBL/GenBank/DDBJ databases">
        <authorList>
            <person name="Sun Q."/>
            <person name="Ohkuma M."/>
        </authorList>
    </citation>
    <scope>NUCLEOTIDE SEQUENCE</scope>
    <source>
        <strain evidence="6">JCM 31740</strain>
    </source>
</reference>
<dbReference type="PANTHER" id="PTHR43721:SF9">
    <property type="entry name" value="GTP-BINDING PROTEIN 1"/>
    <property type="match status" value="1"/>
</dbReference>
<dbReference type="SUPFAM" id="SSF50465">
    <property type="entry name" value="EF-Tu/eEF-1alpha/eIF2-gamma C-terminal domain"/>
    <property type="match status" value="1"/>
</dbReference>
<dbReference type="Proteomes" id="UP000616143">
    <property type="component" value="Unassembled WGS sequence"/>
</dbReference>
<keyword evidence="4" id="KW-0342">GTP-binding</keyword>
<dbReference type="InterPro" id="IPR050055">
    <property type="entry name" value="EF-Tu_GTPase"/>
</dbReference>
<organism evidence="6 7">
    <name type="scientific">Sulfodiicoccus acidiphilus</name>
    <dbReference type="NCBI Taxonomy" id="1670455"/>
    <lineage>
        <taxon>Archaea</taxon>
        <taxon>Thermoproteota</taxon>
        <taxon>Thermoprotei</taxon>
        <taxon>Sulfolobales</taxon>
        <taxon>Sulfolobaceae</taxon>
        <taxon>Sulfodiicoccus</taxon>
    </lineage>
</organism>
<keyword evidence="2 6" id="KW-0251">Elongation factor</keyword>
<gene>
    <name evidence="6" type="ORF">GCM10007116_03240</name>
</gene>
<dbReference type="AlphaFoldDB" id="A0A830GZG9"/>
<keyword evidence="3" id="KW-0648">Protein biosynthesis</keyword>
<dbReference type="PANTHER" id="PTHR43721">
    <property type="entry name" value="ELONGATION FACTOR TU-RELATED"/>
    <property type="match status" value="1"/>
</dbReference>
<dbReference type="Gene3D" id="2.40.30.10">
    <property type="entry name" value="Translation factors"/>
    <property type="match status" value="2"/>
</dbReference>
<dbReference type="GO" id="GO:0003746">
    <property type="term" value="F:translation elongation factor activity"/>
    <property type="evidence" value="ECO:0007669"/>
    <property type="project" value="UniProtKB-KW"/>
</dbReference>
<evidence type="ECO:0000256" key="3">
    <source>
        <dbReference type="ARBA" id="ARBA00022917"/>
    </source>
</evidence>
<comment type="caution">
    <text evidence="6">The sequence shown here is derived from an EMBL/GenBank/DDBJ whole genome shotgun (WGS) entry which is preliminary data.</text>
</comment>
<dbReference type="SUPFAM" id="SSF50447">
    <property type="entry name" value="Translation proteins"/>
    <property type="match status" value="1"/>
</dbReference>
<dbReference type="GO" id="GO:0003924">
    <property type="term" value="F:GTPase activity"/>
    <property type="evidence" value="ECO:0007669"/>
    <property type="project" value="InterPro"/>
</dbReference>
<proteinExistence type="predicted"/>
<protein>
    <submittedName>
        <fullName evidence="6">Elongation factor 1-alpha</fullName>
    </submittedName>
</protein>
<evidence type="ECO:0000256" key="1">
    <source>
        <dbReference type="ARBA" id="ARBA00022741"/>
    </source>
</evidence>
<reference evidence="6" key="1">
    <citation type="journal article" date="2014" name="Int. J. Syst. Evol. Microbiol.">
        <title>Complete genome sequence of Corynebacterium casei LMG S-19264T (=DSM 44701T), isolated from a smear-ripened cheese.</title>
        <authorList>
            <consortium name="US DOE Joint Genome Institute (JGI-PGF)"/>
            <person name="Walter F."/>
            <person name="Albersmeier A."/>
            <person name="Kalinowski J."/>
            <person name="Ruckert C."/>
        </authorList>
    </citation>
    <scope>NUCLEOTIDE SEQUENCE</scope>
    <source>
        <strain evidence="6">JCM 31740</strain>
    </source>
</reference>
<dbReference type="GO" id="GO:0005525">
    <property type="term" value="F:GTP binding"/>
    <property type="evidence" value="ECO:0007669"/>
    <property type="project" value="UniProtKB-KW"/>
</dbReference>
<keyword evidence="1" id="KW-0547">Nucleotide-binding</keyword>
<evidence type="ECO:0000313" key="6">
    <source>
        <dbReference type="EMBL" id="GGT88596.1"/>
    </source>
</evidence>
<evidence type="ECO:0000256" key="4">
    <source>
        <dbReference type="ARBA" id="ARBA00023134"/>
    </source>
</evidence>
<dbReference type="Pfam" id="PF00009">
    <property type="entry name" value="GTP_EFTU"/>
    <property type="match status" value="1"/>
</dbReference>
<dbReference type="InterPro" id="IPR000795">
    <property type="entry name" value="T_Tr_GTP-bd_dom"/>
</dbReference>
<dbReference type="InterPro" id="IPR009000">
    <property type="entry name" value="Transl_B-barrel_sf"/>
</dbReference>
<dbReference type="PROSITE" id="PS51722">
    <property type="entry name" value="G_TR_2"/>
    <property type="match status" value="1"/>
</dbReference>
<dbReference type="EMBL" id="BMQS01000002">
    <property type="protein sequence ID" value="GGT88596.1"/>
    <property type="molecule type" value="Genomic_DNA"/>
</dbReference>
<name>A0A830GZG9_9CREN</name>
<dbReference type="Pfam" id="PF03143">
    <property type="entry name" value="GTP_EFTU_D3"/>
    <property type="match status" value="1"/>
</dbReference>
<dbReference type="CDD" id="cd03708">
    <property type="entry name" value="GTPBP_III"/>
    <property type="match status" value="1"/>
</dbReference>
<evidence type="ECO:0000259" key="5">
    <source>
        <dbReference type="PROSITE" id="PS51722"/>
    </source>
</evidence>
<dbReference type="RefSeq" id="WP_229768073.1">
    <property type="nucleotide sequence ID" value="NZ_BMQS01000002.1"/>
</dbReference>
<evidence type="ECO:0000256" key="2">
    <source>
        <dbReference type="ARBA" id="ARBA00022768"/>
    </source>
</evidence>